<feature type="compositionally biased region" description="Basic and acidic residues" evidence="1">
    <location>
        <begin position="1"/>
        <end position="47"/>
    </location>
</feature>
<dbReference type="EMBL" id="CAJOAY010020118">
    <property type="protein sequence ID" value="CAF4336296.1"/>
    <property type="molecule type" value="Genomic_DNA"/>
</dbReference>
<evidence type="ECO:0000313" key="2">
    <source>
        <dbReference type="EMBL" id="CAF4336296.1"/>
    </source>
</evidence>
<dbReference type="AlphaFoldDB" id="A0A820K5I4"/>
<sequence>HEAQTKPHEAATKPHEAATKPHEAETKPHEAATKPHEAATKPHEAVTKPHAAATKPAKAIDHKCESKDDDKVTGTIVIPNCNHESLAPHTDSIAKTLTDHVTAGSKDNHACAAKVDTVKPLANGDLEVAYTCSGVKDHDSCKDSLHKACGSDALKATATKCTPSNDQAPKPAPKDDKKPEEHKPEGHSAKPVEHKPEGHSAKPEEHKPEAGKPAEHKPEGHSAKPNHMRLPLNHMKLQLNHMKL</sequence>
<gene>
    <name evidence="2" type="ORF">OKA104_LOCUS48039</name>
</gene>
<organism evidence="2 3">
    <name type="scientific">Adineta steineri</name>
    <dbReference type="NCBI Taxonomy" id="433720"/>
    <lineage>
        <taxon>Eukaryota</taxon>
        <taxon>Metazoa</taxon>
        <taxon>Spiralia</taxon>
        <taxon>Gnathifera</taxon>
        <taxon>Rotifera</taxon>
        <taxon>Eurotatoria</taxon>
        <taxon>Bdelloidea</taxon>
        <taxon>Adinetida</taxon>
        <taxon>Adinetidae</taxon>
        <taxon>Adineta</taxon>
    </lineage>
</organism>
<protein>
    <submittedName>
        <fullName evidence="2">Uncharacterized protein</fullName>
    </submittedName>
</protein>
<comment type="caution">
    <text evidence="2">The sequence shown here is derived from an EMBL/GenBank/DDBJ whole genome shotgun (WGS) entry which is preliminary data.</text>
</comment>
<proteinExistence type="predicted"/>
<feature type="region of interest" description="Disordered" evidence="1">
    <location>
        <begin position="1"/>
        <end position="69"/>
    </location>
</feature>
<evidence type="ECO:0000256" key="1">
    <source>
        <dbReference type="SAM" id="MobiDB-lite"/>
    </source>
</evidence>
<feature type="compositionally biased region" description="Basic and acidic residues" evidence="1">
    <location>
        <begin position="172"/>
        <end position="222"/>
    </location>
</feature>
<feature type="compositionally biased region" description="Low complexity" evidence="1">
    <location>
        <begin position="48"/>
        <end position="57"/>
    </location>
</feature>
<feature type="non-terminal residue" evidence="2">
    <location>
        <position position="1"/>
    </location>
</feature>
<dbReference type="Proteomes" id="UP000663881">
    <property type="component" value="Unassembled WGS sequence"/>
</dbReference>
<reference evidence="2" key="1">
    <citation type="submission" date="2021-02" db="EMBL/GenBank/DDBJ databases">
        <authorList>
            <person name="Nowell W R."/>
        </authorList>
    </citation>
    <scope>NUCLEOTIDE SEQUENCE</scope>
</reference>
<feature type="region of interest" description="Disordered" evidence="1">
    <location>
        <begin position="156"/>
        <end position="231"/>
    </location>
</feature>
<accession>A0A820K5I4</accession>
<name>A0A820K5I4_9BILA</name>
<feature type="compositionally biased region" description="Basic and acidic residues" evidence="1">
    <location>
        <begin position="58"/>
        <end position="69"/>
    </location>
</feature>
<evidence type="ECO:0000313" key="3">
    <source>
        <dbReference type="Proteomes" id="UP000663881"/>
    </source>
</evidence>